<dbReference type="Pfam" id="PF00293">
    <property type="entry name" value="NUDIX"/>
    <property type="match status" value="1"/>
</dbReference>
<name>A0A2G6KE18_9BACT</name>
<evidence type="ECO:0000259" key="3">
    <source>
        <dbReference type="PROSITE" id="PS51462"/>
    </source>
</evidence>
<dbReference type="PROSITE" id="PS51462">
    <property type="entry name" value="NUDIX"/>
    <property type="match status" value="1"/>
</dbReference>
<dbReference type="AlphaFoldDB" id="A0A2G6KE18"/>
<dbReference type="InterPro" id="IPR015797">
    <property type="entry name" value="NUDIX_hydrolase-like_dom_sf"/>
</dbReference>
<dbReference type="SUPFAM" id="SSF55811">
    <property type="entry name" value="Nudix"/>
    <property type="match status" value="1"/>
</dbReference>
<evidence type="ECO:0000313" key="5">
    <source>
        <dbReference type="Proteomes" id="UP000230821"/>
    </source>
</evidence>
<keyword evidence="2 4" id="KW-0378">Hydrolase</keyword>
<dbReference type="EMBL" id="PDSK01000104">
    <property type="protein sequence ID" value="PIE33059.1"/>
    <property type="molecule type" value="Genomic_DNA"/>
</dbReference>
<evidence type="ECO:0000256" key="1">
    <source>
        <dbReference type="ARBA" id="ARBA00001946"/>
    </source>
</evidence>
<sequence>MKNTRKPEAEKLGWDVKNSTLLFESQWYDLRQDTITLPSQDHITYTYVEHPGCVFVVPITAQNEMILIHSYRYPIDAWCWEIPAGNLGDRAEDSPEEVARQELKEEIGGISQRLEFLGRFSLINGFGKLYGHYFLARNVEMPDSQSLEASEVIDKIELFPLSRVRHMICEGVIHDAESAFAILLALQNLP</sequence>
<dbReference type="GO" id="GO:0016787">
    <property type="term" value="F:hydrolase activity"/>
    <property type="evidence" value="ECO:0007669"/>
    <property type="project" value="UniProtKB-KW"/>
</dbReference>
<accession>A0A2G6KE18</accession>
<dbReference type="Proteomes" id="UP000230821">
    <property type="component" value="Unassembled WGS sequence"/>
</dbReference>
<comment type="cofactor">
    <cofactor evidence="1">
        <name>Mg(2+)</name>
        <dbReference type="ChEBI" id="CHEBI:18420"/>
    </cofactor>
</comment>
<dbReference type="GO" id="GO:0019693">
    <property type="term" value="P:ribose phosphate metabolic process"/>
    <property type="evidence" value="ECO:0007669"/>
    <property type="project" value="TreeGrafter"/>
</dbReference>
<organism evidence="4 5">
    <name type="scientific">candidate division KSB3 bacterium</name>
    <dbReference type="NCBI Taxonomy" id="2044937"/>
    <lineage>
        <taxon>Bacteria</taxon>
        <taxon>candidate division KSB3</taxon>
    </lineage>
</organism>
<dbReference type="PANTHER" id="PTHR11839:SF18">
    <property type="entry name" value="NUDIX HYDROLASE DOMAIN-CONTAINING PROTEIN"/>
    <property type="match status" value="1"/>
</dbReference>
<protein>
    <submittedName>
        <fullName evidence="4">NUDIX hydrolase</fullName>
    </submittedName>
</protein>
<reference evidence="4 5" key="1">
    <citation type="submission" date="2017-10" db="EMBL/GenBank/DDBJ databases">
        <title>Novel microbial diversity and functional potential in the marine mammal oral microbiome.</title>
        <authorList>
            <person name="Dudek N.K."/>
            <person name="Sun C.L."/>
            <person name="Burstein D."/>
            <person name="Kantor R.S."/>
            <person name="Aliaga Goltsman D.S."/>
            <person name="Bik E.M."/>
            <person name="Thomas B.C."/>
            <person name="Banfield J.F."/>
            <person name="Relman D.A."/>
        </authorList>
    </citation>
    <scope>NUCLEOTIDE SEQUENCE [LARGE SCALE GENOMIC DNA]</scope>
    <source>
        <strain evidence="4">DOLJORAL78_47_16</strain>
    </source>
</reference>
<evidence type="ECO:0000313" key="4">
    <source>
        <dbReference type="EMBL" id="PIE33059.1"/>
    </source>
</evidence>
<dbReference type="GO" id="GO:0006753">
    <property type="term" value="P:nucleoside phosphate metabolic process"/>
    <property type="evidence" value="ECO:0007669"/>
    <property type="project" value="TreeGrafter"/>
</dbReference>
<evidence type="ECO:0000256" key="2">
    <source>
        <dbReference type="ARBA" id="ARBA00022801"/>
    </source>
</evidence>
<dbReference type="PANTHER" id="PTHR11839">
    <property type="entry name" value="UDP/ADP-SUGAR PYROPHOSPHATASE"/>
    <property type="match status" value="1"/>
</dbReference>
<feature type="domain" description="Nudix hydrolase" evidence="3">
    <location>
        <begin position="46"/>
        <end position="186"/>
    </location>
</feature>
<dbReference type="Gene3D" id="3.90.79.10">
    <property type="entry name" value="Nucleoside Triphosphate Pyrophosphohydrolase"/>
    <property type="match status" value="1"/>
</dbReference>
<dbReference type="InterPro" id="IPR000086">
    <property type="entry name" value="NUDIX_hydrolase_dom"/>
</dbReference>
<proteinExistence type="predicted"/>
<comment type="caution">
    <text evidence="4">The sequence shown here is derived from an EMBL/GenBank/DDBJ whole genome shotgun (WGS) entry which is preliminary data.</text>
</comment>
<gene>
    <name evidence="4" type="ORF">CSA56_13385</name>
</gene>
<dbReference type="GO" id="GO:0005829">
    <property type="term" value="C:cytosol"/>
    <property type="evidence" value="ECO:0007669"/>
    <property type="project" value="TreeGrafter"/>
</dbReference>